<evidence type="ECO:0000256" key="3">
    <source>
        <dbReference type="ARBA" id="ARBA00047353"/>
    </source>
</evidence>
<name>A0ABM1M763_NICVS</name>
<dbReference type="InterPro" id="IPR036424">
    <property type="entry name" value="UPP_synth-like_sf"/>
</dbReference>
<organism evidence="5 6">
    <name type="scientific">Nicrophorus vespilloides</name>
    <name type="common">Boreal carrion beetle</name>
    <dbReference type="NCBI Taxonomy" id="110193"/>
    <lineage>
        <taxon>Eukaryota</taxon>
        <taxon>Metazoa</taxon>
        <taxon>Ecdysozoa</taxon>
        <taxon>Arthropoda</taxon>
        <taxon>Hexapoda</taxon>
        <taxon>Insecta</taxon>
        <taxon>Pterygota</taxon>
        <taxon>Neoptera</taxon>
        <taxon>Endopterygota</taxon>
        <taxon>Coleoptera</taxon>
        <taxon>Polyphaga</taxon>
        <taxon>Staphyliniformia</taxon>
        <taxon>Silphidae</taxon>
        <taxon>Nicrophorinae</taxon>
        <taxon>Nicrophorus</taxon>
    </lineage>
</organism>
<evidence type="ECO:0000313" key="5">
    <source>
        <dbReference type="Proteomes" id="UP000695000"/>
    </source>
</evidence>
<dbReference type="PANTHER" id="PTHR10291">
    <property type="entry name" value="DEHYDRODOLICHYL DIPHOSPHATE SYNTHASE FAMILY MEMBER"/>
    <property type="match status" value="1"/>
</dbReference>
<dbReference type="EC" id="2.5.1.-" evidence="4"/>
<dbReference type="PANTHER" id="PTHR10291:SF43">
    <property type="entry name" value="DEHYDRODOLICHYL DIPHOSPHATE SYNTHASE COMPLEX SUBUNIT DHDDS"/>
    <property type="match status" value="1"/>
</dbReference>
<evidence type="ECO:0000256" key="1">
    <source>
        <dbReference type="ARBA" id="ARBA00005432"/>
    </source>
</evidence>
<sequence length="261" mass="30438">MFQHITSLQSFCLNVIGMGPLPNHVALIMDGNRRYAKKLQKDTKYGHKIGFHNIPHIFHMFNSLGVKHMTVYMFSIENFKRSPVEIENIFCVTEEVLQLFLDNVVELNRIGACIRFIGNAKLIPKNLRRIFCKLYLKTKDAATSYLNIAFCYTSREEITHSINSISIGYRRNLIQDEDIDENLLTSCCYLENPKVDLLIRTSGEVRLSDYLLWQTYDAQIMFLGCTWPEFGFWQILYCMLKYQRNVSCSEAIAKKQSKLQM</sequence>
<comment type="catalytic activity">
    <reaction evidence="3">
        <text>n isopentenyl diphosphate + (2E,6E)-farnesyl diphosphate = a di-trans,poly-cis-polyprenyl diphosphate + n diphosphate</text>
        <dbReference type="Rhea" id="RHEA:53008"/>
        <dbReference type="Rhea" id="RHEA-COMP:19494"/>
        <dbReference type="ChEBI" id="CHEBI:33019"/>
        <dbReference type="ChEBI" id="CHEBI:128769"/>
        <dbReference type="ChEBI" id="CHEBI:136960"/>
        <dbReference type="ChEBI" id="CHEBI:175763"/>
        <dbReference type="EC" id="2.5.1.87"/>
    </reaction>
</comment>
<dbReference type="RefSeq" id="XP_017770413.1">
    <property type="nucleotide sequence ID" value="XM_017914924.1"/>
</dbReference>
<proteinExistence type="inferred from homology"/>
<dbReference type="CDD" id="cd00475">
    <property type="entry name" value="Cis_IPPS"/>
    <property type="match status" value="1"/>
</dbReference>
<dbReference type="Pfam" id="PF01255">
    <property type="entry name" value="Prenyltransf"/>
    <property type="match status" value="1"/>
</dbReference>
<dbReference type="Gene3D" id="3.40.1180.10">
    <property type="entry name" value="Decaprenyl diphosphate synthase-like"/>
    <property type="match status" value="1"/>
</dbReference>
<protein>
    <recommendedName>
        <fullName evidence="4">Alkyl transferase</fullName>
        <ecNumber evidence="4">2.5.1.-</ecNumber>
    </recommendedName>
</protein>
<accession>A0ABM1M763</accession>
<comment type="similarity">
    <text evidence="1 4">Belongs to the UPP synthase family.</text>
</comment>
<reference evidence="6" key="1">
    <citation type="submission" date="2025-08" db="UniProtKB">
        <authorList>
            <consortium name="RefSeq"/>
        </authorList>
    </citation>
    <scope>IDENTIFICATION</scope>
    <source>
        <tissue evidence="6">Whole Larva</tissue>
    </source>
</reference>
<dbReference type="PROSITE" id="PS01066">
    <property type="entry name" value="UPP_SYNTHASE"/>
    <property type="match status" value="1"/>
</dbReference>
<keyword evidence="5" id="KW-1185">Reference proteome</keyword>
<dbReference type="GeneID" id="108558116"/>
<dbReference type="SUPFAM" id="SSF64005">
    <property type="entry name" value="Undecaprenyl diphosphate synthase"/>
    <property type="match status" value="1"/>
</dbReference>
<dbReference type="InterPro" id="IPR001441">
    <property type="entry name" value="UPP_synth-like"/>
</dbReference>
<evidence type="ECO:0000313" key="6">
    <source>
        <dbReference type="RefSeq" id="XP_017770413.1"/>
    </source>
</evidence>
<dbReference type="InterPro" id="IPR018520">
    <property type="entry name" value="UPP_synth-like_CS"/>
</dbReference>
<keyword evidence="2 4" id="KW-0808">Transferase</keyword>
<dbReference type="Proteomes" id="UP000695000">
    <property type="component" value="Unplaced"/>
</dbReference>
<evidence type="ECO:0000256" key="2">
    <source>
        <dbReference type="ARBA" id="ARBA00022679"/>
    </source>
</evidence>
<dbReference type="NCBIfam" id="TIGR00055">
    <property type="entry name" value="uppS"/>
    <property type="match status" value="1"/>
</dbReference>
<evidence type="ECO:0000256" key="4">
    <source>
        <dbReference type="RuleBase" id="RU363018"/>
    </source>
</evidence>
<gene>
    <name evidence="6" type="primary">LOC108558116</name>
</gene>